<feature type="compositionally biased region" description="Polar residues" evidence="1">
    <location>
        <begin position="354"/>
        <end position="369"/>
    </location>
</feature>
<feature type="compositionally biased region" description="Basic and acidic residues" evidence="1">
    <location>
        <begin position="745"/>
        <end position="756"/>
    </location>
</feature>
<feature type="region of interest" description="Disordered" evidence="1">
    <location>
        <begin position="328"/>
        <end position="424"/>
    </location>
</feature>
<feature type="region of interest" description="Disordered" evidence="1">
    <location>
        <begin position="902"/>
        <end position="944"/>
    </location>
</feature>
<accession>A0A176W8E3</accession>
<evidence type="ECO:0000313" key="2">
    <source>
        <dbReference type="EMBL" id="OAE28732.1"/>
    </source>
</evidence>
<feature type="compositionally biased region" description="Basic and acidic residues" evidence="1">
    <location>
        <begin position="541"/>
        <end position="556"/>
    </location>
</feature>
<comment type="caution">
    <text evidence="2">The sequence shown here is derived from an EMBL/GenBank/DDBJ whole genome shotgun (WGS) entry which is preliminary data.</text>
</comment>
<evidence type="ECO:0000256" key="1">
    <source>
        <dbReference type="SAM" id="MobiDB-lite"/>
    </source>
</evidence>
<feature type="compositionally biased region" description="Basic and acidic residues" evidence="1">
    <location>
        <begin position="902"/>
        <end position="911"/>
    </location>
</feature>
<feature type="compositionally biased region" description="Polar residues" evidence="1">
    <location>
        <begin position="385"/>
        <end position="394"/>
    </location>
</feature>
<feature type="compositionally biased region" description="Basic and acidic residues" evidence="1">
    <location>
        <begin position="695"/>
        <end position="716"/>
    </location>
</feature>
<dbReference type="PANTHER" id="PTHR33701">
    <property type="entry name" value="TRANSMEMBRANE PROTEIN"/>
    <property type="match status" value="1"/>
</dbReference>
<feature type="region of interest" description="Disordered" evidence="1">
    <location>
        <begin position="487"/>
        <end position="518"/>
    </location>
</feature>
<feature type="compositionally biased region" description="Acidic residues" evidence="1">
    <location>
        <begin position="677"/>
        <end position="686"/>
    </location>
</feature>
<gene>
    <name evidence="2" type="ORF">AXG93_1617s1170</name>
</gene>
<feature type="compositionally biased region" description="Basic and acidic residues" evidence="1">
    <location>
        <begin position="504"/>
        <end position="517"/>
    </location>
</feature>
<sequence>MVFSVECIHRELEDYLSNRGSRNIWNALAASPAPTGSSKRGRFKSCRRSASELFSKEEEQPPELPEMTPLRWRSTSMKQLQNAQGQNSSEQSIPSHAENGQTSGEEVPARSAEESTYAEAKHVTRSLPDAVLSPEKIAPGQTDNASPKDREIPSTEALPGEPPNGEHVRNASIGEIDGRGSIEGSPIIKPAPVEEIVEFQPVDLDQKYRRKELIRHVTAAKIQNREESLLNNPSLPILEARKAPPGDEPAAMTIEFLRARLLAERSASKATKQQMSHLTKKVADLEARLAAEVELRQAEVELRKKAEVALQEALAKLNQMVVPSEQAKETLPVSAAGSQANENGDPKAGGETAAETNPGQIEVSPNNKTVLRPESEDMLPAQASDKGTSESQNGSKSSETSDSASSTERESSSPIQTKTRKDTRTAIEERLRTMWRQIGQEMAALGDEDSVRQELMGWMGQVPKVLQAKQSESSKSVAGAKLGVILPDSSLNGVKNPTEAVLEDGSKTESAAEKSETAKNNAFVAKQVSKLVEQYEAQETAQREWEENFEAHQTNDKDEDGLPPLVTADGNVIAENGSNRASLQTKSEAIAAVNAEDTLPAPLSKSKSFDLSSQSETQLSKSKSFDSSIKPAFARSRTKSFDLSHDATSANASRRASFNGRIEIIEDQPTDNGVSDELIDDEDAEELPNGIYLHHSRDEDDSYRRASKDLYGRTPERLPPSRGFHSPSSRSDRGHSNGYNSPGSRSDRGPHRERFLSHGAPVDSMGDVDSQGWPVREVKDRASRDVYYAPVMNNRTPRGDAGPYAHSEREYLQKPRTERGSDESLYRSGPGPRWDPHMGDPSWVQRQEERRMSDPHYSHSSSEDGAGAPYPSTERDMRGPYTYPDRDHMDYDLQYRNTYRQRGELGPRGDAYRGMPPPWQEAENPGMVRSRTMGQRPYGYAPPYSVEEPQLAQNIEAGGYSSYHGRSEMHYPPHAAPNRPDYYPQYGMPGPRSSMNGYPSQPDNPSSINRGYGGWDSGSPQQERSAAVVPADDGEAGEVLKALRIAKQQIKSTSGEQQGYMTAQYTVSSEHRYGVGGQVSKTSYTVEAPVGYPRVTKTFHEGWHLEGKSKRLGMDVNGAHVSDLISTAGPLAVTNGESSYVEKLNVGRGIQFFFS</sequence>
<evidence type="ECO:0000313" key="3">
    <source>
        <dbReference type="Proteomes" id="UP000077202"/>
    </source>
</evidence>
<feature type="compositionally biased region" description="Polar residues" evidence="1">
    <location>
        <begin position="646"/>
        <end position="656"/>
    </location>
</feature>
<feature type="compositionally biased region" description="Basic and acidic residues" evidence="1">
    <location>
        <begin position="846"/>
        <end position="857"/>
    </location>
</feature>
<feature type="compositionally biased region" description="Polar residues" evidence="1">
    <location>
        <begin position="576"/>
        <end position="587"/>
    </location>
</feature>
<feature type="compositionally biased region" description="Low complexity" evidence="1">
    <location>
        <begin position="395"/>
        <end position="406"/>
    </location>
</feature>
<feature type="compositionally biased region" description="Basic and acidic residues" evidence="1">
    <location>
        <begin position="873"/>
        <end position="890"/>
    </location>
</feature>
<dbReference type="EMBL" id="LVLJ01001677">
    <property type="protein sequence ID" value="OAE28732.1"/>
    <property type="molecule type" value="Genomic_DNA"/>
</dbReference>
<dbReference type="PANTHER" id="PTHR33701:SF2">
    <property type="entry name" value="TRANSMEMBRANE PROTEIN"/>
    <property type="match status" value="1"/>
</dbReference>
<feature type="region of interest" description="Disordered" evidence="1">
    <location>
        <begin position="29"/>
        <end position="186"/>
    </location>
</feature>
<feature type="compositionally biased region" description="Basic and acidic residues" evidence="1">
    <location>
        <begin position="806"/>
        <end position="825"/>
    </location>
</feature>
<feature type="region of interest" description="Disordered" evidence="1">
    <location>
        <begin position="966"/>
        <end position="1031"/>
    </location>
</feature>
<feature type="compositionally biased region" description="Low complexity" evidence="1">
    <location>
        <begin position="603"/>
        <end position="615"/>
    </location>
</feature>
<dbReference type="Proteomes" id="UP000077202">
    <property type="component" value="Unassembled WGS sequence"/>
</dbReference>
<feature type="compositionally biased region" description="Polar residues" evidence="1">
    <location>
        <begin position="993"/>
        <end position="1009"/>
    </location>
</feature>
<proteinExistence type="predicted"/>
<feature type="compositionally biased region" description="Polar residues" evidence="1">
    <location>
        <begin position="616"/>
        <end position="627"/>
    </location>
</feature>
<organism evidence="2 3">
    <name type="scientific">Marchantia polymorpha subsp. ruderalis</name>
    <dbReference type="NCBI Taxonomy" id="1480154"/>
    <lineage>
        <taxon>Eukaryota</taxon>
        <taxon>Viridiplantae</taxon>
        <taxon>Streptophyta</taxon>
        <taxon>Embryophyta</taxon>
        <taxon>Marchantiophyta</taxon>
        <taxon>Marchantiopsida</taxon>
        <taxon>Marchantiidae</taxon>
        <taxon>Marchantiales</taxon>
        <taxon>Marchantiaceae</taxon>
        <taxon>Marchantia</taxon>
    </lineage>
</organism>
<reference evidence="2" key="1">
    <citation type="submission" date="2016-03" db="EMBL/GenBank/DDBJ databases">
        <title>Mechanisms controlling the formation of the plant cell surface in tip-growing cells are functionally conserved among land plants.</title>
        <authorList>
            <person name="Honkanen S."/>
            <person name="Jones V.A."/>
            <person name="Morieri G."/>
            <person name="Champion C."/>
            <person name="Hetherington A.J."/>
            <person name="Kelly S."/>
            <person name="Saint-Marcoux D."/>
            <person name="Proust H."/>
            <person name="Prescott H."/>
            <person name="Dolan L."/>
        </authorList>
    </citation>
    <scope>NUCLEOTIDE SEQUENCE [LARGE SCALE GENOMIC DNA]</scope>
    <source>
        <tissue evidence="2">Whole gametophyte</tissue>
    </source>
</reference>
<protein>
    <submittedName>
        <fullName evidence="2">Uncharacterized protein</fullName>
    </submittedName>
</protein>
<feature type="region of interest" description="Disordered" evidence="1">
    <location>
        <begin position="535"/>
        <end position="890"/>
    </location>
</feature>
<dbReference type="AlphaFoldDB" id="A0A176W8E3"/>
<keyword evidence="3" id="KW-1185">Reference proteome</keyword>
<name>A0A176W8E3_MARPO</name>
<feature type="compositionally biased region" description="Polar residues" evidence="1">
    <location>
        <begin position="73"/>
        <end position="104"/>
    </location>
</feature>